<evidence type="ECO:0000256" key="3">
    <source>
        <dbReference type="ARBA" id="ARBA00022448"/>
    </source>
</evidence>
<dbReference type="InterPro" id="IPR013598">
    <property type="entry name" value="Exportin-1/Importin-b-like"/>
</dbReference>
<sequence>MVDHSAVITLANYVNEFYNTTDERRRMELKQILDSFQKDQNSWRLAAELIDPNFPYVVQFFGATILHDSLHREFSQICEQPETTDYMKMYLVQKLSVGVESFKQTLLNKLFSTTAVFMLHCLPDIWSDPLEDLSRIWAEQPELLLRVFTEVAVEFTRLSWELQIRGLLKSELLKMSPRIVKISKDVLSDEDSSPSLRNAAVECVEMWLRLPGSNLEEFSSIFDVVFSNIINDCDALARILTNIKLNEGLSKNPQLFLNIANFLRSHVCTFLVQEMQNRVPTERNDDLKEETEDICTLINAMSEFVKNGMHKLVILAAKAFVTKEDLTPYNILVDLCTFFKYVATFPPYYSIGEYFSDLTEGFWFELMEDLVVEGVTPEINEQKKALRQIFQQFFLEILSSAVQKVAYLPNMNKVASLQAIEYFREYRRTRSDVSLNAYKIAPKETLTFLASALAEYLSQKDLHRSEGVLYYIKQISDYLDEKDLTILIPTICRCHEAHTWLNQSQDPNLFDSNLTAFVRFGKMLMATCRCLSHLVLTSDNANEILPKIIEMSIYYLSVNGVDEECLLTIEEYIKEKESGSTGISDSIISSCYNYFCQESKNSEFRLTSMRCVGYGLSLKERNFVLDSLDKILAPRLSILTKHINDESMKLEIRRKGIAFELGVIKELCSTLHRKHEAQETSAPDPVFMVVQHCIPIFTQLIGKPYLEQEDDKLLEELCEILSNALIALQSIMEPCLDFYLDFENSIIMNHSQPACKLLKNICSVVFNHLPVMRSKLLHLTATWFQEEYFHLTHFVNNKPPFSSRSHEFVEFAAFITRKNWIGEIPITSPETGDLQRFLQAAAMIAIMHFDYSDDNITIRESFKMLGHLLKNSSKNDSNIIRNFLGEVGERLITSTYNAIYKEYGPQTLVPICEVLYYSMQIYPAESRQLIRQLPDGNSDLTTQLFNARDFRNFKFVLSKIAQHASKAIASI</sequence>
<dbReference type="GO" id="GO:0005737">
    <property type="term" value="C:cytoplasm"/>
    <property type="evidence" value="ECO:0007669"/>
    <property type="project" value="TreeGrafter"/>
</dbReference>
<keyword evidence="4" id="KW-0539">Nucleus</keyword>
<evidence type="ECO:0000256" key="1">
    <source>
        <dbReference type="ARBA" id="ARBA00004123"/>
    </source>
</evidence>
<dbReference type="PANTHER" id="PTHR12363:SF33">
    <property type="entry name" value="IMPORTIN-13"/>
    <property type="match status" value="1"/>
</dbReference>
<keyword evidence="3" id="KW-0813">Transport</keyword>
<dbReference type="PANTHER" id="PTHR12363">
    <property type="entry name" value="TRANSPORTIN 3 AND IMPORTIN 13"/>
    <property type="match status" value="1"/>
</dbReference>
<evidence type="ECO:0000256" key="4">
    <source>
        <dbReference type="ARBA" id="ARBA00023242"/>
    </source>
</evidence>
<dbReference type="Gene3D" id="1.25.10.10">
    <property type="entry name" value="Leucine-rich Repeat Variant"/>
    <property type="match status" value="1"/>
</dbReference>
<name>A0A914CQB3_9BILA</name>
<evidence type="ECO:0000256" key="2">
    <source>
        <dbReference type="ARBA" id="ARBA00007991"/>
    </source>
</evidence>
<evidence type="ECO:0000313" key="7">
    <source>
        <dbReference type="WBParaSite" id="ACRNAN_scaffold1309.g26331.t1"/>
    </source>
</evidence>
<dbReference type="SUPFAM" id="SSF48371">
    <property type="entry name" value="ARM repeat"/>
    <property type="match status" value="1"/>
</dbReference>
<dbReference type="GO" id="GO:0005634">
    <property type="term" value="C:nucleus"/>
    <property type="evidence" value="ECO:0007669"/>
    <property type="project" value="UniProtKB-SubCell"/>
</dbReference>
<dbReference type="InterPro" id="IPR051345">
    <property type="entry name" value="Importin_beta-like_NTR"/>
</dbReference>
<proteinExistence type="inferred from homology"/>
<dbReference type="AlphaFoldDB" id="A0A914CQB3"/>
<comment type="subcellular location">
    <subcellularLocation>
        <location evidence="1">Nucleus</location>
    </subcellularLocation>
</comment>
<dbReference type="InterPro" id="IPR011989">
    <property type="entry name" value="ARM-like"/>
</dbReference>
<reference evidence="7" key="1">
    <citation type="submission" date="2022-11" db="UniProtKB">
        <authorList>
            <consortium name="WormBaseParasite"/>
        </authorList>
    </citation>
    <scope>IDENTIFICATION</scope>
</reference>
<evidence type="ECO:0000313" key="6">
    <source>
        <dbReference type="Proteomes" id="UP000887540"/>
    </source>
</evidence>
<protein>
    <submittedName>
        <fullName evidence="7">Exportin-1/Importin-beta-like domain-containing protein</fullName>
    </submittedName>
</protein>
<evidence type="ECO:0000259" key="5">
    <source>
        <dbReference type="Pfam" id="PF08389"/>
    </source>
</evidence>
<feature type="domain" description="Exportin-1/Importin-beta-like" evidence="5">
    <location>
        <begin position="105"/>
        <end position="209"/>
    </location>
</feature>
<accession>A0A914CQB3</accession>
<dbReference type="InterPro" id="IPR016024">
    <property type="entry name" value="ARM-type_fold"/>
</dbReference>
<dbReference type="WBParaSite" id="ACRNAN_scaffold1309.g26331.t1">
    <property type="protein sequence ID" value="ACRNAN_scaffold1309.g26331.t1"/>
    <property type="gene ID" value="ACRNAN_scaffold1309.g26331"/>
</dbReference>
<keyword evidence="6" id="KW-1185">Reference proteome</keyword>
<comment type="similarity">
    <text evidence="2">Belongs to the importin beta family.</text>
</comment>
<dbReference type="Pfam" id="PF08389">
    <property type="entry name" value="Xpo1"/>
    <property type="match status" value="1"/>
</dbReference>
<dbReference type="Proteomes" id="UP000887540">
    <property type="component" value="Unplaced"/>
</dbReference>
<organism evidence="6 7">
    <name type="scientific">Acrobeloides nanus</name>
    <dbReference type="NCBI Taxonomy" id="290746"/>
    <lineage>
        <taxon>Eukaryota</taxon>
        <taxon>Metazoa</taxon>
        <taxon>Ecdysozoa</taxon>
        <taxon>Nematoda</taxon>
        <taxon>Chromadorea</taxon>
        <taxon>Rhabditida</taxon>
        <taxon>Tylenchina</taxon>
        <taxon>Cephalobomorpha</taxon>
        <taxon>Cephaloboidea</taxon>
        <taxon>Cephalobidae</taxon>
        <taxon>Acrobeloides</taxon>
    </lineage>
</organism>
<dbReference type="GO" id="GO:0006606">
    <property type="term" value="P:protein import into nucleus"/>
    <property type="evidence" value="ECO:0007669"/>
    <property type="project" value="TreeGrafter"/>
</dbReference>